<feature type="transmembrane region" description="Helical" evidence="8">
    <location>
        <begin position="188"/>
        <end position="214"/>
    </location>
</feature>
<evidence type="ECO:0000256" key="1">
    <source>
        <dbReference type="ARBA" id="ARBA00004141"/>
    </source>
</evidence>
<comment type="pathway">
    <text evidence="2">Secondary metabolite biosynthesis.</text>
</comment>
<reference evidence="10 11" key="1">
    <citation type="submission" date="2023-10" db="EMBL/GenBank/DDBJ databases">
        <authorList>
            <person name="Maclean D."/>
            <person name="Macfadyen A."/>
        </authorList>
    </citation>
    <scope>NUCLEOTIDE SEQUENCE [LARGE SCALE GENOMIC DNA]</scope>
</reference>
<comment type="subcellular location">
    <subcellularLocation>
        <location evidence="1">Membrane</location>
        <topology evidence="1">Multi-pass membrane protein</topology>
    </subcellularLocation>
</comment>
<evidence type="ECO:0000256" key="2">
    <source>
        <dbReference type="ARBA" id="ARBA00005179"/>
    </source>
</evidence>
<evidence type="ECO:0000256" key="4">
    <source>
        <dbReference type="ARBA" id="ARBA00022679"/>
    </source>
</evidence>
<dbReference type="AlphaFoldDB" id="A0AAV1I7C2"/>
<feature type="domain" description="Wax synthase" evidence="9">
    <location>
        <begin position="218"/>
        <end position="298"/>
    </location>
</feature>
<evidence type="ECO:0000259" key="9">
    <source>
        <dbReference type="Pfam" id="PF13813"/>
    </source>
</evidence>
<protein>
    <recommendedName>
        <fullName evidence="9">Wax synthase domain-containing protein</fullName>
    </recommendedName>
</protein>
<name>A0AAV1I7C2_9CHLO</name>
<keyword evidence="11" id="KW-1185">Reference proteome</keyword>
<dbReference type="Proteomes" id="UP001314263">
    <property type="component" value="Unassembled WGS sequence"/>
</dbReference>
<dbReference type="GO" id="GO:0016020">
    <property type="term" value="C:membrane"/>
    <property type="evidence" value="ECO:0007669"/>
    <property type="project" value="UniProtKB-SubCell"/>
</dbReference>
<dbReference type="PANTHER" id="PTHR31595">
    <property type="entry name" value="LONG-CHAIN-ALCOHOL O-FATTY-ACYLTRANSFERASE 3-RELATED"/>
    <property type="match status" value="1"/>
</dbReference>
<organism evidence="10 11">
    <name type="scientific">Coccomyxa viridis</name>
    <dbReference type="NCBI Taxonomy" id="1274662"/>
    <lineage>
        <taxon>Eukaryota</taxon>
        <taxon>Viridiplantae</taxon>
        <taxon>Chlorophyta</taxon>
        <taxon>core chlorophytes</taxon>
        <taxon>Trebouxiophyceae</taxon>
        <taxon>Trebouxiophyceae incertae sedis</taxon>
        <taxon>Coccomyxaceae</taxon>
        <taxon>Coccomyxa</taxon>
    </lineage>
</organism>
<feature type="transmembrane region" description="Helical" evidence="8">
    <location>
        <begin position="157"/>
        <end position="176"/>
    </location>
</feature>
<dbReference type="Pfam" id="PF13813">
    <property type="entry name" value="MBOAT_2"/>
    <property type="match status" value="1"/>
</dbReference>
<feature type="transmembrane region" description="Helical" evidence="8">
    <location>
        <begin position="46"/>
        <end position="63"/>
    </location>
</feature>
<dbReference type="GO" id="GO:0006629">
    <property type="term" value="P:lipid metabolic process"/>
    <property type="evidence" value="ECO:0007669"/>
    <property type="project" value="InterPro"/>
</dbReference>
<dbReference type="PANTHER" id="PTHR31595:SF57">
    <property type="entry name" value="OS04G0481900 PROTEIN"/>
    <property type="match status" value="1"/>
</dbReference>
<dbReference type="InterPro" id="IPR044851">
    <property type="entry name" value="Wax_synthase"/>
</dbReference>
<keyword evidence="5 8" id="KW-0812">Transmembrane</keyword>
<keyword evidence="6 8" id="KW-1133">Transmembrane helix</keyword>
<dbReference type="InterPro" id="IPR032805">
    <property type="entry name" value="Wax_synthase_dom"/>
</dbReference>
<evidence type="ECO:0000256" key="7">
    <source>
        <dbReference type="ARBA" id="ARBA00023136"/>
    </source>
</evidence>
<evidence type="ECO:0000256" key="5">
    <source>
        <dbReference type="ARBA" id="ARBA00022692"/>
    </source>
</evidence>
<dbReference type="EMBL" id="CAUYUE010000008">
    <property type="protein sequence ID" value="CAK0783256.1"/>
    <property type="molecule type" value="Genomic_DNA"/>
</dbReference>
<comment type="caution">
    <text evidence="10">The sequence shown here is derived from an EMBL/GenBank/DDBJ whole genome shotgun (WGS) entry which is preliminary data.</text>
</comment>
<feature type="transmembrane region" description="Helical" evidence="8">
    <location>
        <begin position="69"/>
        <end position="92"/>
    </location>
</feature>
<comment type="similarity">
    <text evidence="3">Belongs to the wax synthase family.</text>
</comment>
<evidence type="ECO:0000256" key="8">
    <source>
        <dbReference type="SAM" id="Phobius"/>
    </source>
</evidence>
<evidence type="ECO:0000256" key="6">
    <source>
        <dbReference type="ARBA" id="ARBA00022989"/>
    </source>
</evidence>
<evidence type="ECO:0000313" key="11">
    <source>
        <dbReference type="Proteomes" id="UP001314263"/>
    </source>
</evidence>
<evidence type="ECO:0000313" key="10">
    <source>
        <dbReference type="EMBL" id="CAK0783256.1"/>
    </source>
</evidence>
<feature type="transmembrane region" description="Helical" evidence="8">
    <location>
        <begin position="15"/>
        <end position="34"/>
    </location>
</feature>
<keyword evidence="4" id="KW-0808">Transferase</keyword>
<gene>
    <name evidence="10" type="ORF">CVIRNUC_006455</name>
</gene>
<dbReference type="GO" id="GO:0008374">
    <property type="term" value="F:O-acyltransferase activity"/>
    <property type="evidence" value="ECO:0007669"/>
    <property type="project" value="InterPro"/>
</dbReference>
<sequence length="406" mass="44595">MIFDVLVEFVASYSLRLQLLLAYCIFISLYLRYVAQHTSPGGITRAALSAPIVLANLAAPALFSRNTEICTVLSICFIISWLANFKVIGLCIGRGSLTHKLDYVQFAAVLCMPITPQQITENPLAAAVGAAKAGFKPVPRVGSNARLGEDGGSGAQLILGFAIKVALLGAVVFALVNYDLPVHVRNFVYVTGMYAFLSMLMDGPASLATSFIGLKIAPHFDKPYLTCSLTDFWSRRWNLTAGNTLRFLIYDPIMEQRLVKDRDAFVHRTRFGRQIGIAASFVVSGIVHELIFRHAVGGADLCSLGWRWFVFFSLQGPLLALENEIKKWAKPRSIEVPKPVAILFTCSMLMWLGDSLFFYPAVESGLAERIVSSLSETYGGLYERLAPSLENAYKGVYNGIAARSEL</sequence>
<proteinExistence type="inferred from homology"/>
<accession>A0AAV1I7C2</accession>
<evidence type="ECO:0000256" key="3">
    <source>
        <dbReference type="ARBA" id="ARBA00007282"/>
    </source>
</evidence>
<keyword evidence="7 8" id="KW-0472">Membrane</keyword>